<name>A0A2R8CIG6_9GAMM</name>
<dbReference type="GO" id="GO:0046872">
    <property type="term" value="F:metal ion binding"/>
    <property type="evidence" value="ECO:0007669"/>
    <property type="project" value="UniProtKB-KW"/>
</dbReference>
<keyword evidence="9" id="KW-1185">Reference proteome</keyword>
<keyword evidence="5" id="KW-0862">Zinc</keyword>
<dbReference type="EMBL" id="ONZI01000001">
    <property type="protein sequence ID" value="SPJ32676.1"/>
    <property type="molecule type" value="Genomic_DNA"/>
</dbReference>
<keyword evidence="4 8" id="KW-0378">Hydrolase</keyword>
<dbReference type="GO" id="GO:0004222">
    <property type="term" value="F:metalloendopeptidase activity"/>
    <property type="evidence" value="ECO:0007669"/>
    <property type="project" value="TreeGrafter"/>
</dbReference>
<dbReference type="SUPFAM" id="SSF51261">
    <property type="entry name" value="Duplicated hybrid motif"/>
    <property type="match status" value="1"/>
</dbReference>
<dbReference type="RefSeq" id="WP_108841506.1">
    <property type="nucleotide sequence ID" value="NZ_ONZI01000001.1"/>
</dbReference>
<dbReference type="Proteomes" id="UP000244934">
    <property type="component" value="Unassembled WGS sequence"/>
</dbReference>
<dbReference type="CDD" id="cd12797">
    <property type="entry name" value="M23_peptidase"/>
    <property type="match status" value="1"/>
</dbReference>
<evidence type="ECO:0000256" key="3">
    <source>
        <dbReference type="ARBA" id="ARBA00022723"/>
    </source>
</evidence>
<evidence type="ECO:0000256" key="2">
    <source>
        <dbReference type="ARBA" id="ARBA00022670"/>
    </source>
</evidence>
<comment type="cofactor">
    <cofactor evidence="1">
        <name>Zn(2+)</name>
        <dbReference type="ChEBI" id="CHEBI:29105"/>
    </cofactor>
</comment>
<dbReference type="PANTHER" id="PTHR21666:SF288">
    <property type="entry name" value="CELL DIVISION PROTEIN YTFB"/>
    <property type="match status" value="1"/>
</dbReference>
<dbReference type="InterPro" id="IPR050570">
    <property type="entry name" value="Cell_wall_metabolism_enzyme"/>
</dbReference>
<evidence type="ECO:0000256" key="1">
    <source>
        <dbReference type="ARBA" id="ARBA00001947"/>
    </source>
</evidence>
<sequence length="330" mass="36510">MIQRWWLIGLVSLYPVLAEANWQTHLSLPPAESVSPGLQTAREQGNITTQTGVDTLTFGRDVVIETTLYEAFSAEEVPTRFAIKLETLLSEFMEAPVEFSASERIQLVWEEDRRQDGTRIGPPRLNYVALPDQAEPVEIIWPVARKGGVAFFQDDILLDTLRLPVPGARLTSRFGNRRHPVYGRVRPHNGIDLAAPTGTPVIATAPGRVSFLGRQGGYGQVIEVEHDTGAISRYTHLSRFSPQLVVGDLVNAGESLGKVGSSGLTTGPNLHYEVRVNNQPFDPLDQGQRIMLGEQPTQKEYQASLYEARVRLEQAIGTASIYDLISLNQQ</sequence>
<dbReference type="AlphaFoldDB" id="A0A2R8CIG6"/>
<accession>A0A2R8CIG6</accession>
<dbReference type="Gene3D" id="3.10.450.350">
    <property type="match status" value="1"/>
</dbReference>
<evidence type="ECO:0000313" key="9">
    <source>
        <dbReference type="Proteomes" id="UP000244934"/>
    </source>
</evidence>
<proteinExistence type="predicted"/>
<dbReference type="GO" id="GO:0006508">
    <property type="term" value="P:proteolysis"/>
    <property type="evidence" value="ECO:0007669"/>
    <property type="project" value="UniProtKB-KW"/>
</dbReference>
<gene>
    <name evidence="8" type="primary">mepM_2</name>
    <name evidence="8" type="ORF">KSP9073_00677</name>
</gene>
<keyword evidence="3" id="KW-0479">Metal-binding</keyword>
<organism evidence="8 9">
    <name type="scientific">Kushneria phyllosphaerae</name>
    <dbReference type="NCBI Taxonomy" id="2100822"/>
    <lineage>
        <taxon>Bacteria</taxon>
        <taxon>Pseudomonadati</taxon>
        <taxon>Pseudomonadota</taxon>
        <taxon>Gammaproteobacteria</taxon>
        <taxon>Oceanospirillales</taxon>
        <taxon>Halomonadaceae</taxon>
        <taxon>Kushneria</taxon>
    </lineage>
</organism>
<protein>
    <submittedName>
        <fullName evidence="8">Murein DD-endopeptidase MepM</fullName>
        <ecNumber evidence="8">3.4.24.-</ecNumber>
    </submittedName>
</protein>
<dbReference type="EC" id="3.4.24.-" evidence="8"/>
<evidence type="ECO:0000313" key="8">
    <source>
        <dbReference type="EMBL" id="SPJ32676.1"/>
    </source>
</evidence>
<evidence type="ECO:0000256" key="4">
    <source>
        <dbReference type="ARBA" id="ARBA00022801"/>
    </source>
</evidence>
<dbReference type="PANTHER" id="PTHR21666">
    <property type="entry name" value="PEPTIDASE-RELATED"/>
    <property type="match status" value="1"/>
</dbReference>
<dbReference type="OrthoDB" id="9805070at2"/>
<evidence type="ECO:0000256" key="5">
    <source>
        <dbReference type="ARBA" id="ARBA00022833"/>
    </source>
</evidence>
<dbReference type="Pfam" id="PF01551">
    <property type="entry name" value="Peptidase_M23"/>
    <property type="match status" value="1"/>
</dbReference>
<dbReference type="InterPro" id="IPR011055">
    <property type="entry name" value="Dup_hybrid_motif"/>
</dbReference>
<evidence type="ECO:0000259" key="7">
    <source>
        <dbReference type="Pfam" id="PF01551"/>
    </source>
</evidence>
<evidence type="ECO:0000256" key="6">
    <source>
        <dbReference type="ARBA" id="ARBA00023049"/>
    </source>
</evidence>
<reference evidence="9" key="1">
    <citation type="submission" date="2018-03" db="EMBL/GenBank/DDBJ databases">
        <authorList>
            <person name="Navarro De La Torre S."/>
        </authorList>
    </citation>
    <scope>NUCLEOTIDE SEQUENCE [LARGE SCALE GENOMIC DNA]</scope>
    <source>
        <strain evidence="9">EAod3</strain>
    </source>
</reference>
<dbReference type="Gene3D" id="2.70.70.10">
    <property type="entry name" value="Glucose Permease (Domain IIA)"/>
    <property type="match status" value="1"/>
</dbReference>
<keyword evidence="2" id="KW-0645">Protease</keyword>
<keyword evidence="6" id="KW-0482">Metalloprotease</keyword>
<dbReference type="InterPro" id="IPR016047">
    <property type="entry name" value="M23ase_b-sheet_dom"/>
</dbReference>
<feature type="domain" description="M23ase beta-sheet core" evidence="7">
    <location>
        <begin position="187"/>
        <end position="283"/>
    </location>
</feature>